<accession>A0A9Q8QQP9</accession>
<dbReference type="RefSeq" id="XP_047847496.1">
    <property type="nucleotide sequence ID" value="XM_047991484.1"/>
</dbReference>
<feature type="compositionally biased region" description="Basic and acidic residues" evidence="2">
    <location>
        <begin position="332"/>
        <end position="342"/>
    </location>
</feature>
<organism evidence="3 4">
    <name type="scientific">Purpureocillium takamizusanense</name>
    <dbReference type="NCBI Taxonomy" id="2060973"/>
    <lineage>
        <taxon>Eukaryota</taxon>
        <taxon>Fungi</taxon>
        <taxon>Dikarya</taxon>
        <taxon>Ascomycota</taxon>
        <taxon>Pezizomycotina</taxon>
        <taxon>Sordariomycetes</taxon>
        <taxon>Hypocreomycetidae</taxon>
        <taxon>Hypocreales</taxon>
        <taxon>Ophiocordycipitaceae</taxon>
        <taxon>Purpureocillium</taxon>
    </lineage>
</organism>
<evidence type="ECO:0000256" key="1">
    <source>
        <dbReference type="SAM" id="Coils"/>
    </source>
</evidence>
<evidence type="ECO:0000313" key="4">
    <source>
        <dbReference type="Proteomes" id="UP000829364"/>
    </source>
</evidence>
<feature type="compositionally biased region" description="Acidic residues" evidence="2">
    <location>
        <begin position="189"/>
        <end position="250"/>
    </location>
</feature>
<dbReference type="KEGG" id="ptkz:JDV02_009795"/>
<feature type="coiled-coil region" evidence="1">
    <location>
        <begin position="421"/>
        <end position="482"/>
    </location>
</feature>
<dbReference type="GeneID" id="72071740"/>
<reference evidence="3" key="1">
    <citation type="submission" date="2021-11" db="EMBL/GenBank/DDBJ databases">
        <title>Purpureocillium_takamizusanense_genome.</title>
        <authorList>
            <person name="Nguyen N.-H."/>
        </authorList>
    </citation>
    <scope>NUCLEOTIDE SEQUENCE</scope>
    <source>
        <strain evidence="3">PT3</strain>
    </source>
</reference>
<feature type="region of interest" description="Disordered" evidence="2">
    <location>
        <begin position="332"/>
        <end position="356"/>
    </location>
</feature>
<dbReference type="EMBL" id="CP086363">
    <property type="protein sequence ID" value="UNI24015.1"/>
    <property type="molecule type" value="Genomic_DNA"/>
</dbReference>
<proteinExistence type="predicted"/>
<sequence length="575" mass="64407">MEEGLTPSQKAQLHEVADGMLKVYQTLVRMRYLDASLIQEGPHDIDHLMPLYRSLGLDPSIVYLYSILPYVAGPGDGGGGGGDFFLGGEFVDFRKEDDVRQGRDPFYSEAVEDAMRPWMTPLSGIGNHGTALLYDARKHCIGIFDQMNSGSCDHNLHEGYTIRRADEGDEEAEEHGEQGSDGEGSAEGAQEEDADGEDDEDHGSENDEDDEEEGKEEDDDDEDNLTGDEDEGDDDDDDDDDDEHDSDECWLDIMDSRPAPNVLRDMALWLEDLTELPGGGEQSDPQWSPDIIKPLYIKHGWPHAHFNGDAFLVDQARAQAVLDARSAAEEPRLTVERLRDGRGGNGDDDDEGDSPAVRRLRERLRAATTPDDEWAARWELWRAEWRERRRMQCLREAEAELERVCPGGVCQKPDELILWELRQLREDLLSAERTLKSCQQELGDADASTDDDDTRRSLQIQLRQAESRAATCRRAYEACEADAQRECPGKAPLPLGRGVETTGLDLEQRQRDLSGQAEGLEEEIGLIREWVAGLPDKPGVQTARDMARARVEQSEEQLQSTKWQLGCVVKDLEGL</sequence>
<protein>
    <submittedName>
        <fullName evidence="3">Uncharacterized protein</fullName>
    </submittedName>
</protein>
<gene>
    <name evidence="3" type="ORF">JDV02_009795</name>
</gene>
<dbReference type="Proteomes" id="UP000829364">
    <property type="component" value="Chromosome 10"/>
</dbReference>
<feature type="region of interest" description="Disordered" evidence="2">
    <location>
        <begin position="167"/>
        <end position="253"/>
    </location>
</feature>
<evidence type="ECO:0000313" key="3">
    <source>
        <dbReference type="EMBL" id="UNI24015.1"/>
    </source>
</evidence>
<name>A0A9Q8QQP9_9HYPO</name>
<keyword evidence="4" id="KW-1185">Reference proteome</keyword>
<dbReference type="AlphaFoldDB" id="A0A9Q8QQP9"/>
<evidence type="ECO:0000256" key="2">
    <source>
        <dbReference type="SAM" id="MobiDB-lite"/>
    </source>
</evidence>
<keyword evidence="1" id="KW-0175">Coiled coil</keyword>
<dbReference type="OrthoDB" id="4927391at2759"/>